<dbReference type="PANTHER" id="PTHR12818:SF0">
    <property type="entry name" value="TRNA (ADENINE(37)-N6)-METHYLTRANSFERASE"/>
    <property type="match status" value="1"/>
</dbReference>
<dbReference type="SUPFAM" id="SSF118196">
    <property type="entry name" value="YaeB-like"/>
    <property type="match status" value="1"/>
</dbReference>
<dbReference type="CDD" id="cd09281">
    <property type="entry name" value="UPF0066"/>
    <property type="match status" value="1"/>
</dbReference>
<comment type="caution">
    <text evidence="4">The sequence shown here is derived from an EMBL/GenBank/DDBJ whole genome shotgun (WGS) entry which is preliminary data.</text>
</comment>
<accession>A0A150J644</accession>
<dbReference type="InterPro" id="IPR036413">
    <property type="entry name" value="YaeB-like_sf"/>
</dbReference>
<dbReference type="PANTHER" id="PTHR12818">
    <property type="entry name" value="TRNA (ADENINE(37)-N6)-METHYLTRANSFERASE"/>
    <property type="match status" value="1"/>
</dbReference>
<dbReference type="InterPro" id="IPR023370">
    <property type="entry name" value="TrmO-like_N"/>
</dbReference>
<dbReference type="Pfam" id="PF01980">
    <property type="entry name" value="TrmO_N"/>
    <property type="match status" value="1"/>
</dbReference>
<dbReference type="NCBIfam" id="TIGR00104">
    <property type="entry name" value="tRNA_TsaA"/>
    <property type="match status" value="1"/>
</dbReference>
<comment type="similarity">
    <text evidence="2">Belongs to the tRNA methyltransferase O family.</text>
</comment>
<evidence type="ECO:0000256" key="2">
    <source>
        <dbReference type="ARBA" id="ARBA00033753"/>
    </source>
</evidence>
<evidence type="ECO:0000313" key="4">
    <source>
        <dbReference type="EMBL" id="KYC52702.1"/>
    </source>
</evidence>
<dbReference type="InterPro" id="IPR040372">
    <property type="entry name" value="YaeB-like"/>
</dbReference>
<evidence type="ECO:0000313" key="5">
    <source>
        <dbReference type="Proteomes" id="UP000075398"/>
    </source>
</evidence>
<gene>
    <name evidence="4" type="ORF">AMQ22_00651</name>
</gene>
<dbReference type="InterPro" id="IPR036414">
    <property type="entry name" value="YaeB_N_sf"/>
</dbReference>
<dbReference type="Proteomes" id="UP000075398">
    <property type="component" value="Unassembled WGS sequence"/>
</dbReference>
<dbReference type="PATRIC" id="fig|1705409.3.peg.669"/>
<keyword evidence="1" id="KW-0949">S-adenosyl-L-methionine</keyword>
<protein>
    <submittedName>
        <fullName evidence="4">S-adenosyl-L-methionine-binding protein</fullName>
    </submittedName>
</protein>
<proteinExistence type="inferred from homology"/>
<evidence type="ECO:0000256" key="1">
    <source>
        <dbReference type="ARBA" id="ARBA00022691"/>
    </source>
</evidence>
<dbReference type="AlphaFoldDB" id="A0A150J644"/>
<dbReference type="EMBL" id="LNGC01000018">
    <property type="protein sequence ID" value="KYC52702.1"/>
    <property type="molecule type" value="Genomic_DNA"/>
</dbReference>
<organism evidence="4 5">
    <name type="scientific">Candidatus Methanofastidiosum methylothiophilum</name>
    <dbReference type="NCBI Taxonomy" id="1705564"/>
    <lineage>
        <taxon>Archaea</taxon>
        <taxon>Methanobacteriati</taxon>
        <taxon>Methanobacteriota</taxon>
        <taxon>Stenosarchaea group</taxon>
        <taxon>Candidatus Methanofastidiosia</taxon>
        <taxon>Candidatus Methanofastidiosales</taxon>
        <taxon>Candidatus Methanofastidiosaceae</taxon>
        <taxon>Candidatus Methanofastidiosum</taxon>
    </lineage>
</organism>
<sequence>MKKICYTPIGIVHSEFKEKTNVPIQSVFSNNKGIIEIFPEFSEGLKDLDGFSHIFLIYHFHLSKGFSLKVKPFLDDVERGIFSTRAPKRPNSIGLSILAVERVENNMIYVSDIDIIDKTPVLDIKPFVSHFDQRSAVNNGWFPNKIDKNECISDDRFSF</sequence>
<dbReference type="PROSITE" id="PS51668">
    <property type="entry name" value="TSAA_2"/>
    <property type="match status" value="1"/>
</dbReference>
<name>A0A150J644_9EURY</name>
<reference evidence="4 5" key="1">
    <citation type="journal article" date="2016" name="ISME J.">
        <title>Chasing the elusive Euryarchaeota class WSA2: genomes reveal a uniquely fastidious methyl-reducing methanogen.</title>
        <authorList>
            <person name="Nobu M.K."/>
            <person name="Narihiro T."/>
            <person name="Kuroda K."/>
            <person name="Mei R."/>
            <person name="Liu W.T."/>
        </authorList>
    </citation>
    <scope>NUCLEOTIDE SEQUENCE [LARGE SCALE GENOMIC DNA]</scope>
    <source>
        <strain evidence="4">U1lsi0528_Bin055</strain>
    </source>
</reference>
<evidence type="ECO:0000259" key="3">
    <source>
        <dbReference type="PROSITE" id="PS51668"/>
    </source>
</evidence>
<dbReference type="Gene3D" id="2.40.30.70">
    <property type="entry name" value="YaeB-like"/>
    <property type="match status" value="1"/>
</dbReference>
<feature type="domain" description="TsaA-like" evidence="3">
    <location>
        <begin position="6"/>
        <end position="136"/>
    </location>
</feature>